<dbReference type="AlphaFoldDB" id="A0A2C9V6U1"/>
<evidence type="ECO:0000256" key="1">
    <source>
        <dbReference type="SAM" id="SignalP"/>
    </source>
</evidence>
<feature type="chain" id="PRO_5013016777" evidence="1">
    <location>
        <begin position="20"/>
        <end position="56"/>
    </location>
</feature>
<keyword evidence="1" id="KW-0732">Signal</keyword>
<feature type="signal peptide" evidence="1">
    <location>
        <begin position="1"/>
        <end position="19"/>
    </location>
</feature>
<dbReference type="EMBL" id="CM004395">
    <property type="protein sequence ID" value="OAY40217.1"/>
    <property type="molecule type" value="Genomic_DNA"/>
</dbReference>
<gene>
    <name evidence="2" type="ORF">MANES_09G004700</name>
</gene>
<evidence type="ECO:0000313" key="2">
    <source>
        <dbReference type="EMBL" id="OAY40217.1"/>
    </source>
</evidence>
<proteinExistence type="predicted"/>
<sequence length="56" mass="6563">MVFVLKFLMPLLRLCVKNCVPGRYIGKSAITAFFLFRLRSHEDPMMKEQKNSSKEL</sequence>
<accession>A0A2C9V6U1</accession>
<reference evidence="2" key="1">
    <citation type="submission" date="2016-02" db="EMBL/GenBank/DDBJ databases">
        <title>WGS assembly of Manihot esculenta.</title>
        <authorList>
            <person name="Bredeson J.V."/>
            <person name="Prochnik S.E."/>
            <person name="Lyons J.B."/>
            <person name="Schmutz J."/>
            <person name="Grimwood J."/>
            <person name="Vrebalov J."/>
            <person name="Bart R.S."/>
            <person name="Amuge T."/>
            <person name="Ferguson M.E."/>
            <person name="Green R."/>
            <person name="Putnam N."/>
            <person name="Stites J."/>
            <person name="Rounsley S."/>
            <person name="Rokhsar D.S."/>
        </authorList>
    </citation>
    <scope>NUCLEOTIDE SEQUENCE [LARGE SCALE GENOMIC DNA]</scope>
    <source>
        <tissue evidence="2">Leaf</tissue>
    </source>
</reference>
<name>A0A2C9V6U1_MANES</name>
<organism evidence="2">
    <name type="scientific">Manihot esculenta</name>
    <name type="common">Cassava</name>
    <name type="synonym">Jatropha manihot</name>
    <dbReference type="NCBI Taxonomy" id="3983"/>
    <lineage>
        <taxon>Eukaryota</taxon>
        <taxon>Viridiplantae</taxon>
        <taxon>Streptophyta</taxon>
        <taxon>Embryophyta</taxon>
        <taxon>Tracheophyta</taxon>
        <taxon>Spermatophyta</taxon>
        <taxon>Magnoliopsida</taxon>
        <taxon>eudicotyledons</taxon>
        <taxon>Gunneridae</taxon>
        <taxon>Pentapetalae</taxon>
        <taxon>rosids</taxon>
        <taxon>fabids</taxon>
        <taxon>Malpighiales</taxon>
        <taxon>Euphorbiaceae</taxon>
        <taxon>Crotonoideae</taxon>
        <taxon>Manihoteae</taxon>
        <taxon>Manihot</taxon>
    </lineage>
</organism>
<protein>
    <submittedName>
        <fullName evidence="2">Uncharacterized protein</fullName>
    </submittedName>
</protein>